<feature type="domain" description="Rhodanese" evidence="2">
    <location>
        <begin position="18"/>
        <end position="108"/>
    </location>
</feature>
<evidence type="ECO:0000256" key="1">
    <source>
        <dbReference type="SAM" id="MobiDB-lite"/>
    </source>
</evidence>
<dbReference type="InterPro" id="IPR001763">
    <property type="entry name" value="Rhodanese-like_dom"/>
</dbReference>
<dbReference type="PROSITE" id="PS50206">
    <property type="entry name" value="RHODANESE_3"/>
    <property type="match status" value="1"/>
</dbReference>
<evidence type="ECO:0000313" key="4">
    <source>
        <dbReference type="Proteomes" id="UP000272193"/>
    </source>
</evidence>
<dbReference type="GO" id="GO:0016740">
    <property type="term" value="F:transferase activity"/>
    <property type="evidence" value="ECO:0007669"/>
    <property type="project" value="UniProtKB-KW"/>
</dbReference>
<dbReference type="EMBL" id="RKQL01000002">
    <property type="protein sequence ID" value="RPE70771.1"/>
    <property type="molecule type" value="Genomic_DNA"/>
</dbReference>
<keyword evidence="4" id="KW-1185">Reference proteome</keyword>
<dbReference type="Gene3D" id="3.40.250.10">
    <property type="entry name" value="Rhodanese-like domain"/>
    <property type="match status" value="1"/>
</dbReference>
<dbReference type="InterPro" id="IPR050229">
    <property type="entry name" value="GlpE_sulfurtransferase"/>
</dbReference>
<proteinExistence type="predicted"/>
<dbReference type="SUPFAM" id="SSF52821">
    <property type="entry name" value="Rhodanese/Cell cycle control phosphatase"/>
    <property type="match status" value="1"/>
</dbReference>
<dbReference type="AlphaFoldDB" id="A0A3N4UTB5"/>
<dbReference type="Proteomes" id="UP000272193">
    <property type="component" value="Unassembled WGS sequence"/>
</dbReference>
<comment type="caution">
    <text evidence="3">The sequence shown here is derived from an EMBL/GenBank/DDBJ whole genome shotgun (WGS) entry which is preliminary data.</text>
</comment>
<reference evidence="3 4" key="1">
    <citation type="submission" date="2018-11" db="EMBL/GenBank/DDBJ databases">
        <title>Genomic Encyclopedia of Type Strains, Phase IV (KMG-IV): sequencing the most valuable type-strain genomes for metagenomic binning, comparative biology and taxonomic classification.</title>
        <authorList>
            <person name="Goeker M."/>
        </authorList>
    </citation>
    <scope>NUCLEOTIDE SEQUENCE [LARGE SCALE GENOMIC DNA]</scope>
    <source>
        <strain evidence="3 4">DSM 101684</strain>
    </source>
</reference>
<dbReference type="RefSeq" id="WP_170159027.1">
    <property type="nucleotide sequence ID" value="NZ_RKQL01000002.1"/>
</dbReference>
<dbReference type="PANTHER" id="PTHR43031">
    <property type="entry name" value="FAD-DEPENDENT OXIDOREDUCTASE"/>
    <property type="match status" value="1"/>
</dbReference>
<dbReference type="PANTHER" id="PTHR43031:SF1">
    <property type="entry name" value="PYRIDINE NUCLEOTIDE-DISULPHIDE OXIDOREDUCTASE"/>
    <property type="match status" value="1"/>
</dbReference>
<protein>
    <submittedName>
        <fullName evidence="3">Rhodanese-related sulfurtransferase</fullName>
    </submittedName>
</protein>
<feature type="region of interest" description="Disordered" evidence="1">
    <location>
        <begin position="109"/>
        <end position="129"/>
    </location>
</feature>
<organism evidence="3 4">
    <name type="scientific">Tibeticola sediminis</name>
    <dbReference type="NCBI Taxonomy" id="1917811"/>
    <lineage>
        <taxon>Bacteria</taxon>
        <taxon>Pseudomonadati</taxon>
        <taxon>Pseudomonadota</taxon>
        <taxon>Betaproteobacteria</taxon>
        <taxon>Burkholderiales</taxon>
        <taxon>Comamonadaceae</taxon>
        <taxon>Tibeticola</taxon>
    </lineage>
</organism>
<evidence type="ECO:0000313" key="3">
    <source>
        <dbReference type="EMBL" id="RPE70771.1"/>
    </source>
</evidence>
<keyword evidence="3" id="KW-0808">Transferase</keyword>
<sequence>MTAHPEVQICTTLARERAQQGALFVDLRRPGEAQALALVAPEVVNLPMAELAARYGELPRERELVLVCRDGRESEAAAAFLRERGYPHARPMRGGVLLWMQKGYPVLGRRHEPAAEGPLPKPSPETHHE</sequence>
<dbReference type="CDD" id="cd00158">
    <property type="entry name" value="RHOD"/>
    <property type="match status" value="1"/>
</dbReference>
<evidence type="ECO:0000259" key="2">
    <source>
        <dbReference type="PROSITE" id="PS50206"/>
    </source>
</evidence>
<dbReference type="Pfam" id="PF00581">
    <property type="entry name" value="Rhodanese"/>
    <property type="match status" value="1"/>
</dbReference>
<dbReference type="SMART" id="SM00450">
    <property type="entry name" value="RHOD"/>
    <property type="match status" value="1"/>
</dbReference>
<gene>
    <name evidence="3" type="ORF">EDC62_1259</name>
</gene>
<dbReference type="InterPro" id="IPR036873">
    <property type="entry name" value="Rhodanese-like_dom_sf"/>
</dbReference>
<name>A0A3N4UTB5_9BURK</name>
<accession>A0A3N4UTB5</accession>